<dbReference type="AlphaFoldDB" id="A0A975U5J5"/>
<dbReference type="GO" id="GO:0005737">
    <property type="term" value="C:cytoplasm"/>
    <property type="evidence" value="ECO:0007669"/>
    <property type="project" value="TreeGrafter"/>
</dbReference>
<feature type="domain" description="Metallo-beta-lactamase" evidence="1">
    <location>
        <begin position="89"/>
        <end position="283"/>
    </location>
</feature>
<dbReference type="InterPro" id="IPR001279">
    <property type="entry name" value="Metallo-B-lactamas"/>
</dbReference>
<evidence type="ECO:0000259" key="1">
    <source>
        <dbReference type="Pfam" id="PF12706"/>
    </source>
</evidence>
<dbReference type="InterPro" id="IPR036866">
    <property type="entry name" value="RibonucZ/Hydroxyglut_hydro"/>
</dbReference>
<dbReference type="PANTHER" id="PTHR15032">
    <property type="entry name" value="N-ACYL-PHOSPHATIDYLETHANOLAMINE-HYDROLYZING PHOSPHOLIPASE D"/>
    <property type="match status" value="1"/>
</dbReference>
<dbReference type="RefSeq" id="WP_136483749.1">
    <property type="nucleotide sequence ID" value="NZ_CP076642.1"/>
</dbReference>
<protein>
    <submittedName>
        <fullName evidence="2">MBL fold metallo-hydrolase</fullName>
    </submittedName>
</protein>
<name>A0A975U5J5_9VIBR</name>
<dbReference type="Proteomes" id="UP000694232">
    <property type="component" value="Chromosome 2"/>
</dbReference>
<dbReference type="EMBL" id="CP076642">
    <property type="protein sequence ID" value="QXO15580.1"/>
    <property type="molecule type" value="Genomic_DNA"/>
</dbReference>
<proteinExistence type="predicted"/>
<gene>
    <name evidence="2" type="ORF">KNV97_03950</name>
</gene>
<dbReference type="KEGG" id="vos:KNV97_03950"/>
<sequence>MNIESTYETSQELPMRNGKFANSEVVNKNTLRDFLSISWAYLTSEREENTPKKPMPVQEITAEQLNEESQDVVYRLGHSTVLLRLDNQWILTDPVFSDRASPVQWMGPKRFHQPPIALENLPYIDVVLISHDHYDHLDKAAVKVLADKVGCFLVPLELGKLLIKWGLPADKIHEFSWWQSAQLGSIEFAFTPTQHFSGRGINDRNNTLWGSWVMKGTQKSVFFSGDSGYFSGFKQIGERFGPFDLTLVETGAYSSLWSEVHMFPNQSLQAHIDLRGKVMLPIHNSTFDLSLHRWYEPLEQVAALAHNLNVQVTTPMIGERMVLSQPKPLEKWWRSSVTTPVADVAPQQVYDAT</sequence>
<keyword evidence="3" id="KW-1185">Reference proteome</keyword>
<evidence type="ECO:0000313" key="3">
    <source>
        <dbReference type="Proteomes" id="UP000694232"/>
    </source>
</evidence>
<dbReference type="Gene3D" id="3.60.15.10">
    <property type="entry name" value="Ribonuclease Z/Hydroxyacylglutathione hydrolase-like"/>
    <property type="match status" value="1"/>
</dbReference>
<reference evidence="2" key="1">
    <citation type="submission" date="2021-06" db="EMBL/GenBank/DDBJ databases">
        <title>Vibrio nov. sp., novel gut bacterium isolated from Yellow Sea oyster.</title>
        <authorList>
            <person name="Muhammad N."/>
            <person name="Nguyen T.H."/>
            <person name="Lee Y.-J."/>
            <person name="Ko J."/>
            <person name="Kim S.-G."/>
        </authorList>
    </citation>
    <scope>NUCLEOTIDE SEQUENCE</scope>
    <source>
        <strain evidence="2">OG9-811</strain>
    </source>
</reference>
<evidence type="ECO:0000313" key="2">
    <source>
        <dbReference type="EMBL" id="QXO15580.1"/>
    </source>
</evidence>
<dbReference type="Pfam" id="PF12706">
    <property type="entry name" value="Lactamase_B_2"/>
    <property type="match status" value="1"/>
</dbReference>
<accession>A0A975U5J5</accession>
<dbReference type="PANTHER" id="PTHR15032:SF4">
    <property type="entry name" value="N-ACYL-PHOSPHATIDYLETHANOLAMINE-HYDROLYZING PHOSPHOLIPASE D"/>
    <property type="match status" value="1"/>
</dbReference>
<organism evidence="2 3">
    <name type="scientific">Vibrio ostreae</name>
    <dbReference type="NCBI Taxonomy" id="2841925"/>
    <lineage>
        <taxon>Bacteria</taxon>
        <taxon>Pseudomonadati</taxon>
        <taxon>Pseudomonadota</taxon>
        <taxon>Gammaproteobacteria</taxon>
        <taxon>Vibrionales</taxon>
        <taxon>Vibrionaceae</taxon>
        <taxon>Vibrio</taxon>
    </lineage>
</organism>
<dbReference type="SUPFAM" id="SSF56281">
    <property type="entry name" value="Metallo-hydrolase/oxidoreductase"/>
    <property type="match status" value="1"/>
</dbReference>